<sequence>MAPDSTQPIDLAASMQTRSPPASDCASSELTETHSALGAEGTAEAADSVLHIELEYASSDAAMAEAEGGGDTLPYAHEAPGCAWQDGITPEDSTFISPDMLLLIASSAGIGQEAPVEAPRRRRRRAQAARRKTTATTRGPYRQYTPQQIDRLFDLVIEEGHSVKEAAPMVGMNIRTAQHYVRMQPEANVNRRREYRRMKRDLANQDCPPPELVGDHAEWVVDQVCAERDGELGKEYLVKWLGYDESTWEPEGNLANASTLLAEFQKRSSGPEQCGPSKRPRSKSLPPNVGH</sequence>
<reference evidence="1" key="1">
    <citation type="submission" date="2022-07" db="EMBL/GenBank/DDBJ databases">
        <title>Phylogenomic reconstructions and comparative analyses of Kickxellomycotina fungi.</title>
        <authorList>
            <person name="Reynolds N.K."/>
            <person name="Stajich J.E."/>
            <person name="Barry K."/>
            <person name="Grigoriev I.V."/>
            <person name="Crous P."/>
            <person name="Smith M.E."/>
        </authorList>
    </citation>
    <scope>NUCLEOTIDE SEQUENCE</scope>
    <source>
        <strain evidence="1">CBS 109366</strain>
    </source>
</reference>
<gene>
    <name evidence="1" type="ORF">IWQ57_001340</name>
</gene>
<organism evidence="1 2">
    <name type="scientific">Coemansia nantahalensis</name>
    <dbReference type="NCBI Taxonomy" id="2789366"/>
    <lineage>
        <taxon>Eukaryota</taxon>
        <taxon>Fungi</taxon>
        <taxon>Fungi incertae sedis</taxon>
        <taxon>Zoopagomycota</taxon>
        <taxon>Kickxellomycotina</taxon>
        <taxon>Kickxellomycetes</taxon>
        <taxon>Kickxellales</taxon>
        <taxon>Kickxellaceae</taxon>
        <taxon>Coemansia</taxon>
    </lineage>
</organism>
<dbReference type="Proteomes" id="UP001140234">
    <property type="component" value="Unassembled WGS sequence"/>
</dbReference>
<evidence type="ECO:0000313" key="1">
    <source>
        <dbReference type="EMBL" id="KAJ2773340.1"/>
    </source>
</evidence>
<keyword evidence="2" id="KW-1185">Reference proteome</keyword>
<protein>
    <submittedName>
        <fullName evidence="1">Uncharacterized protein</fullName>
    </submittedName>
</protein>
<comment type="caution">
    <text evidence="1">The sequence shown here is derived from an EMBL/GenBank/DDBJ whole genome shotgun (WGS) entry which is preliminary data.</text>
</comment>
<proteinExistence type="predicted"/>
<dbReference type="EMBL" id="JANBUJ010000237">
    <property type="protein sequence ID" value="KAJ2773340.1"/>
    <property type="molecule type" value="Genomic_DNA"/>
</dbReference>
<evidence type="ECO:0000313" key="2">
    <source>
        <dbReference type="Proteomes" id="UP001140234"/>
    </source>
</evidence>
<name>A0ACC1K4B0_9FUNG</name>
<accession>A0ACC1K4B0</accession>